<feature type="transmembrane region" description="Helical" evidence="2">
    <location>
        <begin position="138"/>
        <end position="160"/>
    </location>
</feature>
<gene>
    <name evidence="3" type="ORF">V6984_09650</name>
</gene>
<keyword evidence="2" id="KW-1133">Transmembrane helix</keyword>
<keyword evidence="2" id="KW-0472">Membrane</keyword>
<name>A0ABZ3F242_9FIRM</name>
<dbReference type="RefSeq" id="WP_342759569.1">
    <property type="nucleotide sequence ID" value="NZ_CP146256.1"/>
</dbReference>
<evidence type="ECO:0000256" key="1">
    <source>
        <dbReference type="SAM" id="MobiDB-lite"/>
    </source>
</evidence>
<sequence length="215" mass="24163">MIRRKKSRFWTFCFSLIPGAGEMYLGFMKMGVSLMALFLGSMALMQFLELGFIACIAGVIWFYSFFHVNNLAGLSEAELAGTKDEYLFNLDRFFKMDMDSARKHRKIIATVLIAIGVILLWNEFVDICYSYLPEGAYMIAYTIPRVAVGVAIIIAGFYMIKGKKETLNEIIIDIEAEERESKQTAMAESEGTHPVEAEVILEGSQDGTKSDNQNA</sequence>
<evidence type="ECO:0000313" key="3">
    <source>
        <dbReference type="EMBL" id="XAH75997.1"/>
    </source>
</evidence>
<reference evidence="3 4" key="1">
    <citation type="submission" date="2024-02" db="EMBL/GenBank/DDBJ databases">
        <title>Bacterial strain from lacustrine sediment.</title>
        <authorList>
            <person name="Petit C."/>
            <person name="Fadhlaoui K."/>
        </authorList>
    </citation>
    <scope>NUCLEOTIDE SEQUENCE [LARGE SCALE GENOMIC DNA]</scope>
    <source>
        <strain evidence="3 4">IPX-CK</strain>
    </source>
</reference>
<keyword evidence="4" id="KW-1185">Reference proteome</keyword>
<feature type="transmembrane region" description="Helical" evidence="2">
    <location>
        <begin position="37"/>
        <end position="63"/>
    </location>
</feature>
<dbReference type="EMBL" id="CP146256">
    <property type="protein sequence ID" value="XAH75997.1"/>
    <property type="molecule type" value="Genomic_DNA"/>
</dbReference>
<evidence type="ECO:0000256" key="2">
    <source>
        <dbReference type="SAM" id="Phobius"/>
    </source>
</evidence>
<evidence type="ECO:0000313" key="4">
    <source>
        <dbReference type="Proteomes" id="UP001451571"/>
    </source>
</evidence>
<proteinExistence type="predicted"/>
<dbReference type="Proteomes" id="UP001451571">
    <property type="component" value="Chromosome"/>
</dbReference>
<feature type="transmembrane region" description="Helical" evidence="2">
    <location>
        <begin position="107"/>
        <end position="132"/>
    </location>
</feature>
<feature type="region of interest" description="Disordered" evidence="1">
    <location>
        <begin position="181"/>
        <end position="215"/>
    </location>
</feature>
<accession>A0ABZ3F242</accession>
<protein>
    <submittedName>
        <fullName evidence="3">Uncharacterized protein</fullName>
    </submittedName>
</protein>
<keyword evidence="2" id="KW-0812">Transmembrane</keyword>
<feature type="compositionally biased region" description="Polar residues" evidence="1">
    <location>
        <begin position="205"/>
        <end position="215"/>
    </location>
</feature>
<organism evidence="3 4">
    <name type="scientific">Kineothrix sedimenti</name>
    <dbReference type="NCBI Taxonomy" id="3123317"/>
    <lineage>
        <taxon>Bacteria</taxon>
        <taxon>Bacillati</taxon>
        <taxon>Bacillota</taxon>
        <taxon>Clostridia</taxon>
        <taxon>Lachnospirales</taxon>
        <taxon>Lachnospiraceae</taxon>
        <taxon>Kineothrix</taxon>
    </lineage>
</organism>